<dbReference type="EMBL" id="CALOZG010000001">
    <property type="protein sequence ID" value="CAH3905125.1"/>
    <property type="molecule type" value="Genomic_DNA"/>
</dbReference>
<dbReference type="Proteomes" id="UP001152562">
    <property type="component" value="Unassembled WGS sequence"/>
</dbReference>
<feature type="transmembrane region" description="Helical" evidence="1">
    <location>
        <begin position="40"/>
        <end position="62"/>
    </location>
</feature>
<keyword evidence="3" id="KW-1185">Reference proteome</keyword>
<comment type="caution">
    <text evidence="2">The sequence shown here is derived from an EMBL/GenBank/DDBJ whole genome shotgun (WGS) entry which is preliminary data.</text>
</comment>
<keyword evidence="1" id="KW-1133">Transmembrane helix</keyword>
<name>A0A9P0SRM4_PIEBR</name>
<accession>A0A9P0SRM4</accession>
<reference evidence="2" key="1">
    <citation type="submission" date="2022-05" db="EMBL/GenBank/DDBJ databases">
        <authorList>
            <person name="Okamura Y."/>
        </authorList>
    </citation>
    <scope>NUCLEOTIDE SEQUENCE</scope>
</reference>
<sequence>MLSPETKVNILLHQKLSARPKTKIKEPPQRPVCCDLGCIWFCRLMGSIITIALCYYFAYTFISDTKLKFGLFVP</sequence>
<protein>
    <submittedName>
        <fullName evidence="2">Uncharacterized protein</fullName>
    </submittedName>
</protein>
<dbReference type="AlphaFoldDB" id="A0A9P0SRM4"/>
<keyword evidence="1" id="KW-0812">Transmembrane</keyword>
<evidence type="ECO:0000313" key="3">
    <source>
        <dbReference type="Proteomes" id="UP001152562"/>
    </source>
</evidence>
<evidence type="ECO:0000256" key="1">
    <source>
        <dbReference type="SAM" id="Phobius"/>
    </source>
</evidence>
<keyword evidence="1" id="KW-0472">Membrane</keyword>
<evidence type="ECO:0000313" key="2">
    <source>
        <dbReference type="EMBL" id="CAH3905125.1"/>
    </source>
</evidence>
<proteinExistence type="predicted"/>
<organism evidence="2 3">
    <name type="scientific">Pieris brassicae</name>
    <name type="common">White butterfly</name>
    <name type="synonym">Large white butterfly</name>
    <dbReference type="NCBI Taxonomy" id="7116"/>
    <lineage>
        <taxon>Eukaryota</taxon>
        <taxon>Metazoa</taxon>
        <taxon>Ecdysozoa</taxon>
        <taxon>Arthropoda</taxon>
        <taxon>Hexapoda</taxon>
        <taxon>Insecta</taxon>
        <taxon>Pterygota</taxon>
        <taxon>Neoptera</taxon>
        <taxon>Endopterygota</taxon>
        <taxon>Lepidoptera</taxon>
        <taxon>Glossata</taxon>
        <taxon>Ditrysia</taxon>
        <taxon>Papilionoidea</taxon>
        <taxon>Pieridae</taxon>
        <taxon>Pierinae</taxon>
        <taxon>Pieris</taxon>
    </lineage>
</organism>
<gene>
    <name evidence="2" type="ORF">PIBRA_LOCUS919</name>
</gene>